<evidence type="ECO:0000256" key="2">
    <source>
        <dbReference type="ARBA" id="ARBA00022475"/>
    </source>
</evidence>
<comment type="similarity">
    <text evidence="9">Belongs to the KdpA family.</text>
</comment>
<gene>
    <name evidence="9" type="primary">kdpA</name>
    <name evidence="10" type="ORF">PAT3040_02113</name>
</gene>
<dbReference type="Proteomes" id="UP000245202">
    <property type="component" value="Unassembled WGS sequence"/>
</dbReference>
<dbReference type="EMBL" id="BDQX01000098">
    <property type="protein sequence ID" value="GBG07560.1"/>
    <property type="molecule type" value="Genomic_DNA"/>
</dbReference>
<dbReference type="GO" id="GO:0008556">
    <property type="term" value="F:P-type potassium transmembrane transporter activity"/>
    <property type="evidence" value="ECO:0007669"/>
    <property type="project" value="InterPro"/>
</dbReference>
<comment type="subunit">
    <text evidence="9">The system is composed of three essential subunits: KdpA, KdpB and KdpC.</text>
</comment>
<keyword evidence="4 9" id="KW-0812">Transmembrane</keyword>
<dbReference type="Pfam" id="PF03814">
    <property type="entry name" value="KdpA"/>
    <property type="match status" value="1"/>
</dbReference>
<feature type="transmembrane region" description="Helical" evidence="9">
    <location>
        <begin position="132"/>
        <end position="156"/>
    </location>
</feature>
<sequence length="559" mass="59687">MGIVQIAIVLIVLILLVKPIGTYVYHVFSNKQNRSDAVFGPFENLLYKLIGLKSFAGMTWKAYALSVLLTNVVLVGIGYIVLRTQNLLPVNPSGIDGMEETLAFNTIISFVTNTNLQHYSGETGLSYFSQMAVIMMMMFTSAATGFSVAIAFIRGLTSRGTTIGNFFQDFVKAHTRIFIPAAVLVTLVLVALQVPQTLQSTINVTTLEGDTQSIAIGPVASLEAIKHIGTNGGGFFGANSSHPFENPSPLTNVIQILSMWLLPAALPYAYGLFSGNRKQGWVVFSAMMTLFLLFLTTVYIAETRGNPVINELGIDASQGSMEGKEVRFGIPQSALFTAVTTAATTGTVNNMHDTLTPIGGLVPLAEMMLNVVFGGKGVGIVNMLMYAILGVFLAGLMVGRTPEFLGRKIEPKEMKLIAIVILVHPLIILGPTAIAFLTELGQGSITNPGFHGITQVLYEFASSAANNGSGFEGLADNTPFWNIATGIVMLMGRYVSMIAMLAVAGSLAAKQWVPETIGTFRTDNGLFAGILIGTVLIIGALTFLPAVVLGPIAEQLTLR</sequence>
<dbReference type="RefSeq" id="WP_108992594.1">
    <property type="nucleotide sequence ID" value="NZ_BDQX01000098.1"/>
</dbReference>
<feature type="transmembrane region" description="Helical" evidence="9">
    <location>
        <begin position="280"/>
        <end position="301"/>
    </location>
</feature>
<comment type="caution">
    <text evidence="10">The sequence shown here is derived from an EMBL/GenBank/DDBJ whole genome shotgun (WGS) entry which is preliminary data.</text>
</comment>
<evidence type="ECO:0000256" key="5">
    <source>
        <dbReference type="ARBA" id="ARBA00022958"/>
    </source>
</evidence>
<feature type="transmembrane region" description="Helical" evidence="9">
    <location>
        <begin position="177"/>
        <end position="194"/>
    </location>
</feature>
<keyword evidence="5 9" id="KW-0630">Potassium</keyword>
<keyword evidence="7 9" id="KW-0406">Ion transport</keyword>
<keyword evidence="11" id="KW-1185">Reference proteome</keyword>
<evidence type="ECO:0000313" key="11">
    <source>
        <dbReference type="Proteomes" id="UP000245202"/>
    </source>
</evidence>
<comment type="function">
    <text evidence="9">Part of the high-affinity ATP-driven potassium transport (or Kdp) system, which catalyzes the hydrolysis of ATP coupled with the electrogenic transport of potassium into the cytoplasm. This subunit binds the extracellular potassium ions and delivers the ions to the membrane domain of KdpB through an intramembrane tunnel.</text>
</comment>
<feature type="transmembrane region" description="Helical" evidence="9">
    <location>
        <begin position="377"/>
        <end position="396"/>
    </location>
</feature>
<evidence type="ECO:0000256" key="6">
    <source>
        <dbReference type="ARBA" id="ARBA00022989"/>
    </source>
</evidence>
<feature type="transmembrane region" description="Helical" evidence="9">
    <location>
        <begin position="525"/>
        <end position="553"/>
    </location>
</feature>
<accession>A0A2R5ELM3</accession>
<keyword evidence="2 9" id="KW-1003">Cell membrane</keyword>
<comment type="subcellular location">
    <subcellularLocation>
        <location evidence="9">Cell membrane</location>
        <topology evidence="9">Multi-pass membrane protein</topology>
    </subcellularLocation>
</comment>
<dbReference type="AlphaFoldDB" id="A0A2R5ELM3"/>
<feature type="transmembrane region" description="Helical" evidence="9">
    <location>
        <begin position="253"/>
        <end position="273"/>
    </location>
</feature>
<evidence type="ECO:0000256" key="8">
    <source>
        <dbReference type="ARBA" id="ARBA00023136"/>
    </source>
</evidence>
<protein>
    <recommendedName>
        <fullName evidence="9">Potassium-transporting ATPase potassium-binding subunit</fullName>
    </recommendedName>
    <alternativeName>
        <fullName evidence="9">ATP phosphohydrolase [potassium-transporting] A chain</fullName>
    </alternativeName>
    <alternativeName>
        <fullName evidence="9">Potassium-binding and translocating subunit A</fullName>
    </alternativeName>
    <alternativeName>
        <fullName evidence="9">Potassium-translocating ATPase A chain</fullName>
    </alternativeName>
</protein>
<feature type="transmembrane region" description="Helical" evidence="9">
    <location>
        <begin position="416"/>
        <end position="437"/>
    </location>
</feature>
<evidence type="ECO:0000256" key="7">
    <source>
        <dbReference type="ARBA" id="ARBA00023065"/>
    </source>
</evidence>
<feature type="transmembrane region" description="Helical" evidence="9">
    <location>
        <begin position="62"/>
        <end position="82"/>
    </location>
</feature>
<keyword evidence="8 9" id="KW-0472">Membrane</keyword>
<evidence type="ECO:0000256" key="9">
    <source>
        <dbReference type="HAMAP-Rule" id="MF_00275"/>
    </source>
</evidence>
<dbReference type="InterPro" id="IPR004623">
    <property type="entry name" value="KdpA"/>
</dbReference>
<proteinExistence type="inferred from homology"/>
<dbReference type="PANTHER" id="PTHR30607">
    <property type="entry name" value="POTASSIUM-TRANSPORTING ATPASE A CHAIN"/>
    <property type="match status" value="1"/>
</dbReference>
<reference evidence="10 11" key="1">
    <citation type="submission" date="2017-08" db="EMBL/GenBank/DDBJ databases">
        <title>Substantial Increase in Enzyme Production by Combined Drug-Resistance Mutations in Paenibacillus agaridevorans.</title>
        <authorList>
            <person name="Tanaka Y."/>
            <person name="Funane K."/>
            <person name="Hosaka T."/>
            <person name="Shiwa Y."/>
            <person name="Fujita N."/>
            <person name="Miyazaki T."/>
            <person name="Yoshikawa H."/>
            <person name="Murakami K."/>
            <person name="Kasahara K."/>
            <person name="Inaoka T."/>
            <person name="Hiraga Y."/>
            <person name="Ochi K."/>
        </authorList>
    </citation>
    <scope>NUCLEOTIDE SEQUENCE [LARGE SCALE GENOMIC DNA]</scope>
    <source>
        <strain evidence="10 11">T-3040</strain>
    </source>
</reference>
<feature type="transmembrane region" description="Helical" evidence="9">
    <location>
        <begin position="480"/>
        <end position="504"/>
    </location>
</feature>
<evidence type="ECO:0000256" key="3">
    <source>
        <dbReference type="ARBA" id="ARBA00022538"/>
    </source>
</evidence>
<evidence type="ECO:0000313" key="10">
    <source>
        <dbReference type="EMBL" id="GBG07560.1"/>
    </source>
</evidence>
<evidence type="ECO:0000256" key="1">
    <source>
        <dbReference type="ARBA" id="ARBA00022448"/>
    </source>
</evidence>
<keyword evidence="6 9" id="KW-1133">Transmembrane helix</keyword>
<dbReference type="GO" id="GO:0030955">
    <property type="term" value="F:potassium ion binding"/>
    <property type="evidence" value="ECO:0007669"/>
    <property type="project" value="UniProtKB-UniRule"/>
</dbReference>
<feature type="transmembrane region" description="Helical" evidence="9">
    <location>
        <begin position="6"/>
        <end position="25"/>
    </location>
</feature>
<dbReference type="PIRSF" id="PIRSF001294">
    <property type="entry name" value="K_ATPaseA"/>
    <property type="match status" value="1"/>
</dbReference>
<organism evidence="10 11">
    <name type="scientific">Paenibacillus agaridevorans</name>
    <dbReference type="NCBI Taxonomy" id="171404"/>
    <lineage>
        <taxon>Bacteria</taxon>
        <taxon>Bacillati</taxon>
        <taxon>Bacillota</taxon>
        <taxon>Bacilli</taxon>
        <taxon>Bacillales</taxon>
        <taxon>Paenibacillaceae</taxon>
        <taxon>Paenibacillus</taxon>
    </lineage>
</organism>
<keyword evidence="3 9" id="KW-0633">Potassium transport</keyword>
<dbReference type="PANTHER" id="PTHR30607:SF2">
    <property type="entry name" value="POTASSIUM-TRANSPORTING ATPASE POTASSIUM-BINDING SUBUNIT"/>
    <property type="match status" value="1"/>
</dbReference>
<keyword evidence="1 9" id="KW-0813">Transport</keyword>
<evidence type="ECO:0000256" key="4">
    <source>
        <dbReference type="ARBA" id="ARBA00022692"/>
    </source>
</evidence>
<dbReference type="HAMAP" id="MF_00275">
    <property type="entry name" value="KdpA"/>
    <property type="match status" value="1"/>
</dbReference>
<name>A0A2R5ELM3_9BACL</name>
<dbReference type="GO" id="GO:0005886">
    <property type="term" value="C:plasma membrane"/>
    <property type="evidence" value="ECO:0007669"/>
    <property type="project" value="UniProtKB-SubCell"/>
</dbReference>
<dbReference type="NCBIfam" id="TIGR00680">
    <property type="entry name" value="kdpA"/>
    <property type="match status" value="1"/>
</dbReference>